<dbReference type="Pfam" id="PF11374">
    <property type="entry name" value="DUF3176"/>
    <property type="match status" value="1"/>
</dbReference>
<sequence>MASKKLESLQGASRGQQRHWIITWFSELLSTTFSISLIATIIAILQQHNGKPQPEFFLSLTLNGLLQLLITAAQFSFSYPLARGLAQLKWLWFLPHAQEHRRSLYSFEVYDEACRSNLWGSVKLLFRLRGGDWDRTSVITYAAALVLASAVLSGPSTQQVLTFDTRTLSPLPNGTATLNRVTYLSLMNGAPDVDQADNESNVLLLQAALFEGGQAAVANPASNQSWSEHKTVITPLEPHCSTLDCTWEPYSTLAICAKVIDVTDLNRTATAMYRNKVLQDIEKHWTGNLNRTATALEAMYEAGGSRHIAMPDYQRVNYVAVSDTDEPLVPVSLQSESLRRASFVEFVVAHTDDAVDMISKARWTEKEKFRLLAMQFFFCVKAFETRVTAGVVETRLLGETIDVVTSQSTAHTLNVGWWEYNTADKRPSPADVKKDDSREASGSHIALAAPPGLHQNRSYKVHMYTAKVLGGDLRGSINGLTVFQDRVTAYYLSNRSLLSTILPITLHGTQQSKTNTTVEERRDNLSALAQSIADSLTNMLRSPLSPYNNKANNQPAIATGTAFSPIPLIRVRWPWLALLVSQVAATVLILAIIINMTARRSHGMHQGQVVPKDNSIATLCALDTDLRERLGLLGDVERLNQGSKGMDVRLEWRRRGGGGLVLVEDAGGDDDNRDDRGLGSLLSTAQACLEWSIIDDYVNSRVVFNFKDNGVVTCSGSWYSWQGGEGGTYWAPTCKSGYRAEVSICSPGQPCPKPTWLVTYGAPHDVFTWNTGWSSVTYNGKNAYKASGKRYGC</sequence>
<dbReference type="InterPro" id="IPR021514">
    <property type="entry name" value="DUF3176"/>
</dbReference>
<dbReference type="PANTHER" id="PTHR35394:SF5">
    <property type="entry name" value="DUF3176 DOMAIN-CONTAINING PROTEIN"/>
    <property type="match status" value="1"/>
</dbReference>
<keyword evidence="1" id="KW-1133">Transmembrane helix</keyword>
<accession>A0AAV9H3K1</accession>
<organism evidence="2 3">
    <name type="scientific">Podospora aff. communis PSN243</name>
    <dbReference type="NCBI Taxonomy" id="3040156"/>
    <lineage>
        <taxon>Eukaryota</taxon>
        <taxon>Fungi</taxon>
        <taxon>Dikarya</taxon>
        <taxon>Ascomycota</taxon>
        <taxon>Pezizomycotina</taxon>
        <taxon>Sordariomycetes</taxon>
        <taxon>Sordariomycetidae</taxon>
        <taxon>Sordariales</taxon>
        <taxon>Podosporaceae</taxon>
        <taxon>Podospora</taxon>
    </lineage>
</organism>
<feature type="transmembrane region" description="Helical" evidence="1">
    <location>
        <begin position="573"/>
        <end position="594"/>
    </location>
</feature>
<dbReference type="Proteomes" id="UP001321760">
    <property type="component" value="Unassembled WGS sequence"/>
</dbReference>
<gene>
    <name evidence="2" type="ORF">QBC34DRAFT_374159</name>
</gene>
<dbReference type="PANTHER" id="PTHR35394">
    <property type="entry name" value="DUF3176 DOMAIN-CONTAINING PROTEIN"/>
    <property type="match status" value="1"/>
</dbReference>
<name>A0AAV9H3K1_9PEZI</name>
<evidence type="ECO:0000256" key="1">
    <source>
        <dbReference type="SAM" id="Phobius"/>
    </source>
</evidence>
<dbReference type="AlphaFoldDB" id="A0AAV9H3K1"/>
<evidence type="ECO:0000313" key="3">
    <source>
        <dbReference type="Proteomes" id="UP001321760"/>
    </source>
</evidence>
<keyword evidence="1" id="KW-0472">Membrane</keyword>
<protein>
    <submittedName>
        <fullName evidence="2">Uncharacterized protein</fullName>
    </submittedName>
</protein>
<reference evidence="2" key="2">
    <citation type="submission" date="2023-05" db="EMBL/GenBank/DDBJ databases">
        <authorList>
            <consortium name="Lawrence Berkeley National Laboratory"/>
            <person name="Steindorff A."/>
            <person name="Hensen N."/>
            <person name="Bonometti L."/>
            <person name="Westerberg I."/>
            <person name="Brannstrom I.O."/>
            <person name="Guillou S."/>
            <person name="Cros-Aarteil S."/>
            <person name="Calhoun S."/>
            <person name="Haridas S."/>
            <person name="Kuo A."/>
            <person name="Mondo S."/>
            <person name="Pangilinan J."/>
            <person name="Riley R."/>
            <person name="Labutti K."/>
            <person name="Andreopoulos B."/>
            <person name="Lipzen A."/>
            <person name="Chen C."/>
            <person name="Yanf M."/>
            <person name="Daum C."/>
            <person name="Ng V."/>
            <person name="Clum A."/>
            <person name="Ohm R."/>
            <person name="Martin F."/>
            <person name="Silar P."/>
            <person name="Natvig D."/>
            <person name="Lalanne C."/>
            <person name="Gautier V."/>
            <person name="Ament-Velasquez S.L."/>
            <person name="Kruys A."/>
            <person name="Hutchinson M.I."/>
            <person name="Powell A.J."/>
            <person name="Barry K."/>
            <person name="Miller A.N."/>
            <person name="Grigoriev I.V."/>
            <person name="Debuchy R."/>
            <person name="Gladieux P."/>
            <person name="Thoren M.H."/>
            <person name="Johannesson H."/>
        </authorList>
    </citation>
    <scope>NUCLEOTIDE SEQUENCE</scope>
    <source>
        <strain evidence="2">PSN243</strain>
    </source>
</reference>
<reference evidence="2" key="1">
    <citation type="journal article" date="2023" name="Mol. Phylogenet. Evol.">
        <title>Genome-scale phylogeny and comparative genomics of the fungal order Sordariales.</title>
        <authorList>
            <person name="Hensen N."/>
            <person name="Bonometti L."/>
            <person name="Westerberg I."/>
            <person name="Brannstrom I.O."/>
            <person name="Guillou S."/>
            <person name="Cros-Aarteil S."/>
            <person name="Calhoun S."/>
            <person name="Haridas S."/>
            <person name="Kuo A."/>
            <person name="Mondo S."/>
            <person name="Pangilinan J."/>
            <person name="Riley R."/>
            <person name="LaButti K."/>
            <person name="Andreopoulos B."/>
            <person name="Lipzen A."/>
            <person name="Chen C."/>
            <person name="Yan M."/>
            <person name="Daum C."/>
            <person name="Ng V."/>
            <person name="Clum A."/>
            <person name="Steindorff A."/>
            <person name="Ohm R.A."/>
            <person name="Martin F."/>
            <person name="Silar P."/>
            <person name="Natvig D.O."/>
            <person name="Lalanne C."/>
            <person name="Gautier V."/>
            <person name="Ament-Velasquez S.L."/>
            <person name="Kruys A."/>
            <person name="Hutchinson M.I."/>
            <person name="Powell A.J."/>
            <person name="Barry K."/>
            <person name="Miller A.N."/>
            <person name="Grigoriev I.V."/>
            <person name="Debuchy R."/>
            <person name="Gladieux P."/>
            <person name="Hiltunen Thoren M."/>
            <person name="Johannesson H."/>
        </authorList>
    </citation>
    <scope>NUCLEOTIDE SEQUENCE</scope>
    <source>
        <strain evidence="2">PSN243</strain>
    </source>
</reference>
<dbReference type="EMBL" id="MU865914">
    <property type="protein sequence ID" value="KAK4455321.1"/>
    <property type="molecule type" value="Genomic_DNA"/>
</dbReference>
<evidence type="ECO:0000313" key="2">
    <source>
        <dbReference type="EMBL" id="KAK4455321.1"/>
    </source>
</evidence>
<feature type="transmembrane region" description="Helical" evidence="1">
    <location>
        <begin position="21"/>
        <end position="45"/>
    </location>
</feature>
<comment type="caution">
    <text evidence="2">The sequence shown here is derived from an EMBL/GenBank/DDBJ whole genome shotgun (WGS) entry which is preliminary data.</text>
</comment>
<proteinExistence type="predicted"/>
<keyword evidence="3" id="KW-1185">Reference proteome</keyword>
<keyword evidence="1" id="KW-0812">Transmembrane</keyword>